<evidence type="ECO:0000256" key="3">
    <source>
        <dbReference type="ARBA" id="ARBA00022679"/>
    </source>
</evidence>
<reference evidence="6 7" key="1">
    <citation type="submission" date="2016-11" db="EMBL/GenBank/DDBJ databases">
        <authorList>
            <person name="Jaros S."/>
            <person name="Januszkiewicz K."/>
            <person name="Wedrychowicz H."/>
        </authorList>
    </citation>
    <scope>NUCLEOTIDE SEQUENCE [LARGE SCALE GENOMIC DNA]</scope>
    <source>
        <strain evidence="6 7">DSM 10068</strain>
    </source>
</reference>
<dbReference type="CDD" id="cd18095">
    <property type="entry name" value="SpoU-like_rRNA-MTase"/>
    <property type="match status" value="1"/>
</dbReference>
<dbReference type="SUPFAM" id="SSF75217">
    <property type="entry name" value="alpha/beta knot"/>
    <property type="match status" value="1"/>
</dbReference>
<dbReference type="RefSeq" id="WP_073076103.1">
    <property type="nucleotide sequence ID" value="NZ_FQXV01000001.1"/>
</dbReference>
<gene>
    <name evidence="6" type="ORF">SAMN02745823_00575</name>
</gene>
<proteinExistence type="inferred from homology"/>
<feature type="domain" description="MRM3-like substrate binding" evidence="5">
    <location>
        <begin position="9"/>
        <end position="89"/>
    </location>
</feature>
<keyword evidence="2 6" id="KW-0489">Methyltransferase</keyword>
<dbReference type="OrthoDB" id="9785673at2"/>
<dbReference type="GO" id="GO:0032259">
    <property type="term" value="P:methylation"/>
    <property type="evidence" value="ECO:0007669"/>
    <property type="project" value="UniProtKB-KW"/>
</dbReference>
<dbReference type="InterPro" id="IPR051259">
    <property type="entry name" value="rRNA_Methyltransferase"/>
</dbReference>
<dbReference type="EMBL" id="FQXV01000001">
    <property type="protein sequence ID" value="SHH63786.1"/>
    <property type="molecule type" value="Genomic_DNA"/>
</dbReference>
<accession>A0A1M5ULN9</accession>
<dbReference type="STRING" id="1123282.SAMN02745823_00575"/>
<evidence type="ECO:0000313" key="7">
    <source>
        <dbReference type="Proteomes" id="UP000183995"/>
    </source>
</evidence>
<comment type="similarity">
    <text evidence="1">Belongs to the class IV-like SAM-binding methyltransferase superfamily. RNA methyltransferase TrmH family.</text>
</comment>
<dbReference type="PANTHER" id="PTHR43191">
    <property type="entry name" value="RRNA METHYLTRANSFERASE 3"/>
    <property type="match status" value="1"/>
</dbReference>
<evidence type="ECO:0000256" key="2">
    <source>
        <dbReference type="ARBA" id="ARBA00022603"/>
    </source>
</evidence>
<organism evidence="6 7">
    <name type="scientific">Sporobacter termitidis DSM 10068</name>
    <dbReference type="NCBI Taxonomy" id="1123282"/>
    <lineage>
        <taxon>Bacteria</taxon>
        <taxon>Bacillati</taxon>
        <taxon>Bacillota</taxon>
        <taxon>Clostridia</taxon>
        <taxon>Eubacteriales</taxon>
        <taxon>Oscillospiraceae</taxon>
        <taxon>Sporobacter</taxon>
    </lineage>
</organism>
<dbReference type="SUPFAM" id="SSF55315">
    <property type="entry name" value="L30e-like"/>
    <property type="match status" value="1"/>
</dbReference>
<evidence type="ECO:0000259" key="5">
    <source>
        <dbReference type="Pfam" id="PF22435"/>
    </source>
</evidence>
<dbReference type="Proteomes" id="UP000183995">
    <property type="component" value="Unassembled WGS sequence"/>
</dbReference>
<dbReference type="GO" id="GO:0008173">
    <property type="term" value="F:RNA methyltransferase activity"/>
    <property type="evidence" value="ECO:0007669"/>
    <property type="project" value="InterPro"/>
</dbReference>
<dbReference type="AlphaFoldDB" id="A0A1M5ULN9"/>
<sequence>MTEIKSRKNPLIVHLKKLGADGDYRHERGEFLCDGEKLLREAVQNGAEVRAVLTSAGTPPWLPDGVPVYAAGQDILASVSPLKNPQSVLFSCAAPAPGGEPAAEGAVLVLENIQDPGNVGTVLRTANALGIGTVVLTGSCADPYNPKTIRATMGAIFRQRILTLSFDGVAALRTARRRLYGAALAPDSRNIRDVALHNAAVVIGSEGRGLSREMLGLCDEKIIIPMSPGSESLNAAAAAAIVLWEMARQ</sequence>
<dbReference type="InterPro" id="IPR001537">
    <property type="entry name" value="SpoU_MeTrfase"/>
</dbReference>
<dbReference type="Pfam" id="PF00588">
    <property type="entry name" value="SpoU_methylase"/>
    <property type="match status" value="1"/>
</dbReference>
<evidence type="ECO:0000313" key="6">
    <source>
        <dbReference type="EMBL" id="SHH63786.1"/>
    </source>
</evidence>
<protein>
    <submittedName>
        <fullName evidence="6">RNA methyltransferase, TrmH family</fullName>
    </submittedName>
</protein>
<dbReference type="GO" id="GO:0003723">
    <property type="term" value="F:RNA binding"/>
    <property type="evidence" value="ECO:0007669"/>
    <property type="project" value="InterPro"/>
</dbReference>
<dbReference type="InterPro" id="IPR029064">
    <property type="entry name" value="Ribosomal_eL30-like_sf"/>
</dbReference>
<keyword evidence="7" id="KW-1185">Reference proteome</keyword>
<evidence type="ECO:0000259" key="4">
    <source>
        <dbReference type="Pfam" id="PF00588"/>
    </source>
</evidence>
<dbReference type="Pfam" id="PF22435">
    <property type="entry name" value="MRM3-like_sub_bind"/>
    <property type="match status" value="1"/>
</dbReference>
<evidence type="ECO:0000256" key="1">
    <source>
        <dbReference type="ARBA" id="ARBA00007228"/>
    </source>
</evidence>
<name>A0A1M5ULN9_9FIRM</name>
<dbReference type="InterPro" id="IPR029028">
    <property type="entry name" value="Alpha/beta_knot_MTases"/>
</dbReference>
<dbReference type="PANTHER" id="PTHR43191:SF2">
    <property type="entry name" value="RRNA METHYLTRANSFERASE 3, MITOCHONDRIAL"/>
    <property type="match status" value="1"/>
</dbReference>
<dbReference type="Gene3D" id="3.40.1280.10">
    <property type="match status" value="1"/>
</dbReference>
<dbReference type="Gene3D" id="3.30.1330.30">
    <property type="match status" value="1"/>
</dbReference>
<dbReference type="InterPro" id="IPR053888">
    <property type="entry name" value="MRM3-like_sub_bind"/>
</dbReference>
<keyword evidence="3 6" id="KW-0808">Transferase</keyword>
<dbReference type="GO" id="GO:0006396">
    <property type="term" value="P:RNA processing"/>
    <property type="evidence" value="ECO:0007669"/>
    <property type="project" value="InterPro"/>
</dbReference>
<dbReference type="InterPro" id="IPR029026">
    <property type="entry name" value="tRNA_m1G_MTases_N"/>
</dbReference>
<feature type="domain" description="tRNA/rRNA methyltransferase SpoU type" evidence="4">
    <location>
        <begin position="107"/>
        <end position="244"/>
    </location>
</feature>